<dbReference type="PROSITE" id="PS50109">
    <property type="entry name" value="HIS_KIN"/>
    <property type="match status" value="1"/>
</dbReference>
<name>A0A1H9S6R0_BUTFI</name>
<keyword evidence="2" id="KW-0902">Two-component regulatory system</keyword>
<evidence type="ECO:0000256" key="1">
    <source>
        <dbReference type="ARBA" id="ARBA00022777"/>
    </source>
</evidence>
<dbReference type="InterPro" id="IPR050640">
    <property type="entry name" value="Bact_2-comp_sensor_kinase"/>
</dbReference>
<dbReference type="EMBL" id="FOGJ01000011">
    <property type="protein sequence ID" value="SER80712.1"/>
    <property type="molecule type" value="Genomic_DNA"/>
</dbReference>
<feature type="domain" description="Histidine kinase" evidence="4">
    <location>
        <begin position="335"/>
        <end position="427"/>
    </location>
</feature>
<dbReference type="InterPro" id="IPR010559">
    <property type="entry name" value="Sig_transdc_His_kin_internal"/>
</dbReference>
<dbReference type="Proteomes" id="UP000182584">
    <property type="component" value="Unassembled WGS sequence"/>
</dbReference>
<evidence type="ECO:0000313" key="6">
    <source>
        <dbReference type="Proteomes" id="UP000182584"/>
    </source>
</evidence>
<dbReference type="AlphaFoldDB" id="A0A1H9S6R0"/>
<dbReference type="InterPro" id="IPR005467">
    <property type="entry name" value="His_kinase_dom"/>
</dbReference>
<evidence type="ECO:0000259" key="4">
    <source>
        <dbReference type="PROSITE" id="PS50109"/>
    </source>
</evidence>
<keyword evidence="3" id="KW-0472">Membrane</keyword>
<feature type="transmembrane region" description="Helical" evidence="3">
    <location>
        <begin position="200"/>
        <end position="222"/>
    </location>
</feature>
<dbReference type="RefSeq" id="WP_074756045.1">
    <property type="nucleotide sequence ID" value="NZ_FOGJ01000011.1"/>
</dbReference>
<evidence type="ECO:0000256" key="3">
    <source>
        <dbReference type="SAM" id="Phobius"/>
    </source>
</evidence>
<dbReference type="InterPro" id="IPR036890">
    <property type="entry name" value="HATPase_C_sf"/>
</dbReference>
<accession>A0A1H9S6R0</accession>
<dbReference type="InterPro" id="IPR003594">
    <property type="entry name" value="HATPase_dom"/>
</dbReference>
<feature type="transmembrane region" description="Helical" evidence="3">
    <location>
        <begin position="176"/>
        <end position="194"/>
    </location>
</feature>
<dbReference type="PANTHER" id="PTHR34220:SF7">
    <property type="entry name" value="SENSOR HISTIDINE KINASE YPDA"/>
    <property type="match status" value="1"/>
</dbReference>
<dbReference type="Pfam" id="PF06580">
    <property type="entry name" value="His_kinase"/>
    <property type="match status" value="1"/>
</dbReference>
<protein>
    <submittedName>
        <fullName evidence="5">Histidine kinase-, DNA gyrase B-, and HSP90-like ATPase</fullName>
    </submittedName>
</protein>
<keyword evidence="1 5" id="KW-0808">Transferase</keyword>
<dbReference type="GO" id="GO:0016020">
    <property type="term" value="C:membrane"/>
    <property type="evidence" value="ECO:0007669"/>
    <property type="project" value="InterPro"/>
</dbReference>
<dbReference type="PANTHER" id="PTHR34220">
    <property type="entry name" value="SENSOR HISTIDINE KINASE YPDA"/>
    <property type="match status" value="1"/>
</dbReference>
<dbReference type="Pfam" id="PF02518">
    <property type="entry name" value="HATPase_c"/>
    <property type="match status" value="1"/>
</dbReference>
<keyword evidence="1 5" id="KW-0418">Kinase</keyword>
<feature type="transmembrane region" description="Helical" evidence="3">
    <location>
        <begin position="112"/>
        <end position="134"/>
    </location>
</feature>
<keyword evidence="3" id="KW-1133">Transmembrane helix</keyword>
<feature type="transmembrane region" description="Helical" evidence="3">
    <location>
        <begin position="49"/>
        <end position="66"/>
    </location>
</feature>
<proteinExistence type="predicted"/>
<evidence type="ECO:0000256" key="2">
    <source>
        <dbReference type="ARBA" id="ARBA00023012"/>
    </source>
</evidence>
<evidence type="ECO:0000313" key="5">
    <source>
        <dbReference type="EMBL" id="SER80712.1"/>
    </source>
</evidence>
<sequence>MFTDIINALNDPNGQIILALNFALIMQLLGALLAVAIDPYMKRDNRRRIFLIVMIIFVLLIEPQVSNTYGDTLYRNHLAFWNTLLSSVSYILRSVALYLFIKLTGSTRWDKVLNYIILINAIICLTPFVVPWVFSFDAGGHWHRGPLGFVPFLTCLILLLWLIADSFSRYKGIRRRESIVPVVIAAFVAFAVYLDTPLGFSPNISFLTVSMTGSTVFFYIWLHLQFVREHENAIRAEQRIRIMMSQIQPHFLFNALSTIQALTETDPERASKVIEEFAIYLRQNIDSLNQDDLIPVKKELEHTKVYSDIEQVRFPSIRIDYDIEDENFLIPPLTIQPMVENAIRHGVRGKKNGWVSVSTYKEDGYHVISINDNGKGFDYDEAYRKAQNGGHIGLQNVRDRIIDMTGGSFSIESEMGEGTCIIIKIPE</sequence>
<dbReference type="SUPFAM" id="SSF55874">
    <property type="entry name" value="ATPase domain of HSP90 chaperone/DNA topoisomerase II/histidine kinase"/>
    <property type="match status" value="1"/>
</dbReference>
<feature type="transmembrane region" description="Helical" evidence="3">
    <location>
        <begin position="146"/>
        <end position="164"/>
    </location>
</feature>
<dbReference type="eggNOG" id="COG2972">
    <property type="taxonomic scope" value="Bacteria"/>
</dbReference>
<organism evidence="5 6">
    <name type="scientific">Butyrivibrio fibrisolvens</name>
    <dbReference type="NCBI Taxonomy" id="831"/>
    <lineage>
        <taxon>Bacteria</taxon>
        <taxon>Bacillati</taxon>
        <taxon>Bacillota</taxon>
        <taxon>Clostridia</taxon>
        <taxon>Lachnospirales</taxon>
        <taxon>Lachnospiraceae</taxon>
        <taxon>Butyrivibrio</taxon>
    </lineage>
</organism>
<gene>
    <name evidence="5" type="ORF">SAMN04487884_111102</name>
</gene>
<dbReference type="Gene3D" id="3.30.565.10">
    <property type="entry name" value="Histidine kinase-like ATPase, C-terminal domain"/>
    <property type="match status" value="1"/>
</dbReference>
<reference evidence="5 6" key="1">
    <citation type="submission" date="2016-10" db="EMBL/GenBank/DDBJ databases">
        <authorList>
            <person name="de Groot N.N."/>
        </authorList>
    </citation>
    <scope>NUCLEOTIDE SEQUENCE [LARGE SCALE GENOMIC DNA]</scope>
    <source>
        <strain evidence="5 6">AR40</strain>
    </source>
</reference>
<feature type="transmembrane region" description="Helical" evidence="3">
    <location>
        <begin position="16"/>
        <end position="37"/>
    </location>
</feature>
<dbReference type="GO" id="GO:0000155">
    <property type="term" value="F:phosphorelay sensor kinase activity"/>
    <property type="evidence" value="ECO:0007669"/>
    <property type="project" value="InterPro"/>
</dbReference>
<feature type="transmembrane region" description="Helical" evidence="3">
    <location>
        <begin position="78"/>
        <end position="100"/>
    </location>
</feature>
<keyword evidence="3" id="KW-0812">Transmembrane</keyword>